<dbReference type="Pfam" id="PF25938">
    <property type="entry name" value="DUF7981"/>
    <property type="match status" value="1"/>
</dbReference>
<keyword evidence="1" id="KW-0812">Transmembrane</keyword>
<reference evidence="3 4" key="1">
    <citation type="submission" date="2020-07" db="EMBL/GenBank/DDBJ databases">
        <title>Halosimplex pelagicum sp. nov. and Halosimplex rubrum sp. nov., isolated from salted brown alga Laminaria, and emended description of the genus Halosimplex.</title>
        <authorList>
            <person name="Cui H."/>
        </authorList>
    </citation>
    <scope>NUCLEOTIDE SEQUENCE [LARGE SCALE GENOMIC DNA]</scope>
    <source>
        <strain evidence="3 4">R27</strain>
    </source>
</reference>
<dbReference type="KEGG" id="hrr:HZS55_03425"/>
<evidence type="ECO:0000313" key="3">
    <source>
        <dbReference type="EMBL" id="QLH79911.1"/>
    </source>
</evidence>
<keyword evidence="1" id="KW-1133">Transmembrane helix</keyword>
<evidence type="ECO:0000259" key="2">
    <source>
        <dbReference type="Pfam" id="PF25938"/>
    </source>
</evidence>
<dbReference type="AlphaFoldDB" id="A0A7D5T0X6"/>
<sequence>MLWGVVGGLAFLVLAQGYELLGDLGVGFGAKVAVAMVVAGLAAVATYLARGRLPASGGR</sequence>
<protein>
    <recommendedName>
        <fullName evidence="2">DUF7981 domain-containing protein</fullName>
    </recommendedName>
</protein>
<keyword evidence="4" id="KW-1185">Reference proteome</keyword>
<organism evidence="3 4">
    <name type="scientific">Halosimplex rubrum</name>
    <dbReference type="NCBI Taxonomy" id="869889"/>
    <lineage>
        <taxon>Archaea</taxon>
        <taxon>Methanobacteriati</taxon>
        <taxon>Methanobacteriota</taxon>
        <taxon>Stenosarchaea group</taxon>
        <taxon>Halobacteria</taxon>
        <taxon>Halobacteriales</taxon>
        <taxon>Haloarculaceae</taxon>
        <taxon>Halosimplex</taxon>
    </lineage>
</organism>
<name>A0A7D5T0X6_9EURY</name>
<keyword evidence="1" id="KW-0472">Membrane</keyword>
<dbReference type="InterPro" id="IPR058287">
    <property type="entry name" value="DUF7981"/>
</dbReference>
<evidence type="ECO:0000313" key="4">
    <source>
        <dbReference type="Proteomes" id="UP000509667"/>
    </source>
</evidence>
<dbReference type="EMBL" id="CP058910">
    <property type="protein sequence ID" value="QLH79911.1"/>
    <property type="molecule type" value="Genomic_DNA"/>
</dbReference>
<evidence type="ECO:0000256" key="1">
    <source>
        <dbReference type="SAM" id="Phobius"/>
    </source>
</evidence>
<accession>A0A7D5T0X6</accession>
<feature type="transmembrane region" description="Helical" evidence="1">
    <location>
        <begin position="27"/>
        <end position="49"/>
    </location>
</feature>
<feature type="domain" description="DUF7981" evidence="2">
    <location>
        <begin position="1"/>
        <end position="57"/>
    </location>
</feature>
<dbReference type="Proteomes" id="UP000509667">
    <property type="component" value="Chromosome"/>
</dbReference>
<proteinExistence type="predicted"/>
<gene>
    <name evidence="3" type="ORF">HZS55_03425</name>
</gene>